<dbReference type="RefSeq" id="WP_282839478.1">
    <property type="nucleotide sequence ID" value="NZ_JASCXW010000016.1"/>
</dbReference>
<organism evidence="1 2">
    <name type="scientific">Peloplasma aerotolerans</name>
    <dbReference type="NCBI Taxonomy" id="3044389"/>
    <lineage>
        <taxon>Bacteria</taxon>
        <taxon>Bacillati</taxon>
        <taxon>Mycoplasmatota</taxon>
        <taxon>Mollicutes</taxon>
        <taxon>Acholeplasmatales</taxon>
        <taxon>Acholeplasmataceae</taxon>
        <taxon>Peloplasma</taxon>
    </lineage>
</organism>
<dbReference type="EMBL" id="JASCXW010000016">
    <property type="protein sequence ID" value="MDI6453049.1"/>
    <property type="molecule type" value="Genomic_DNA"/>
</dbReference>
<dbReference type="SUPFAM" id="SSF75169">
    <property type="entry name" value="DsrEFH-like"/>
    <property type="match status" value="1"/>
</dbReference>
<dbReference type="AlphaFoldDB" id="A0AAW6UAT1"/>
<evidence type="ECO:0000313" key="1">
    <source>
        <dbReference type="EMBL" id="MDI6453049.1"/>
    </source>
</evidence>
<evidence type="ECO:0008006" key="3">
    <source>
        <dbReference type="Google" id="ProtNLM"/>
    </source>
</evidence>
<name>A0AAW6UAT1_9MOLU</name>
<protein>
    <recommendedName>
        <fullName evidence="3">DsrE family protein</fullName>
    </recommendedName>
</protein>
<dbReference type="Proteomes" id="UP001431532">
    <property type="component" value="Unassembled WGS sequence"/>
</dbReference>
<comment type="caution">
    <text evidence="1">The sequence shown here is derived from an EMBL/GenBank/DDBJ whole genome shotgun (WGS) entry which is preliminary data.</text>
</comment>
<dbReference type="InterPro" id="IPR027396">
    <property type="entry name" value="DsrEFH-like"/>
</dbReference>
<dbReference type="Gene3D" id="3.40.1260.10">
    <property type="entry name" value="DsrEFH-like"/>
    <property type="match status" value="1"/>
</dbReference>
<evidence type="ECO:0000313" key="2">
    <source>
        <dbReference type="Proteomes" id="UP001431532"/>
    </source>
</evidence>
<reference evidence="1" key="1">
    <citation type="submission" date="2023-05" db="EMBL/GenBank/DDBJ databases">
        <title>Mariniplasma microaerophilum sp. nov., a novel anaerobic mollicute isolated from terrestrial mud volcano, Taman Peninsula, Russia.</title>
        <authorList>
            <person name="Khomyakova M.A."/>
            <person name="Merkel A.Y."/>
            <person name="Slobodkin A.I."/>
        </authorList>
    </citation>
    <scope>NUCLEOTIDE SEQUENCE</scope>
    <source>
        <strain evidence="1">M4Ah</strain>
    </source>
</reference>
<proteinExistence type="predicted"/>
<gene>
    <name evidence="1" type="ORF">QJ521_05705</name>
</gene>
<accession>A0AAW6UAT1</accession>
<keyword evidence="2" id="KW-1185">Reference proteome</keyword>
<sequence length="111" mass="13002">MKHLVVLWKTSNLTDINELVFPYIYNSKIKKWWDEVEVIIWGDSQRAIYENVVVQNNIKKMMEAGVMFHACKKCAEDLCLIDFLESQNIDVQYTGVLLTERLQSDAKVITF</sequence>